<keyword evidence="1" id="KW-0472">Membrane</keyword>
<name>A0A7V2WUC0_LEUMU</name>
<dbReference type="Pfam" id="PF04348">
    <property type="entry name" value="LppC"/>
    <property type="match status" value="2"/>
</dbReference>
<reference evidence="3" key="1">
    <citation type="journal article" date="2020" name="mSystems">
        <title>Genome- and Community-Level Interaction Insights into Carbon Utilization and Element Cycling Functions of Hydrothermarchaeota in Hydrothermal Sediment.</title>
        <authorList>
            <person name="Zhou Z."/>
            <person name="Liu Y."/>
            <person name="Xu W."/>
            <person name="Pan J."/>
            <person name="Luo Z.H."/>
            <person name="Li M."/>
        </authorList>
    </citation>
    <scope>NUCLEOTIDE SEQUENCE [LARGE SCALE GENOMIC DNA]</scope>
    <source>
        <strain evidence="3">HyVt-493</strain>
    </source>
</reference>
<dbReference type="PANTHER" id="PTHR38038">
    <property type="entry name" value="PENICILLIN-BINDING PROTEIN ACTIVATOR LPOA"/>
    <property type="match status" value="1"/>
</dbReference>
<dbReference type="Gene3D" id="1.25.40.650">
    <property type="match status" value="1"/>
</dbReference>
<dbReference type="PROSITE" id="PS51257">
    <property type="entry name" value="PROKAR_LIPOPROTEIN"/>
    <property type="match status" value="1"/>
</dbReference>
<feature type="chain" id="PRO_5030672419" description="LppC family lipoprotein" evidence="2">
    <location>
        <begin position="19"/>
        <end position="461"/>
    </location>
</feature>
<dbReference type="SUPFAM" id="SSF53822">
    <property type="entry name" value="Periplasmic binding protein-like I"/>
    <property type="match status" value="1"/>
</dbReference>
<dbReference type="PANTHER" id="PTHR38038:SF1">
    <property type="entry name" value="PENICILLIN-BINDING PROTEIN ACTIVATOR LPOA"/>
    <property type="match status" value="1"/>
</dbReference>
<protein>
    <recommendedName>
        <fullName evidence="4">LppC family lipoprotein</fullName>
    </recommendedName>
</protein>
<feature type="non-terminal residue" evidence="3">
    <location>
        <position position="461"/>
    </location>
</feature>
<gene>
    <name evidence="3" type="ORF">ENJ51_01855</name>
</gene>
<proteinExistence type="predicted"/>
<dbReference type="GO" id="GO:0031241">
    <property type="term" value="C:periplasmic side of cell outer membrane"/>
    <property type="evidence" value="ECO:0007669"/>
    <property type="project" value="TreeGrafter"/>
</dbReference>
<dbReference type="GO" id="GO:0009252">
    <property type="term" value="P:peptidoglycan biosynthetic process"/>
    <property type="evidence" value="ECO:0007669"/>
    <property type="project" value="TreeGrafter"/>
</dbReference>
<feature type="signal peptide" evidence="2">
    <location>
        <begin position="1"/>
        <end position="18"/>
    </location>
</feature>
<sequence length="461" mass="50883">MKISFGSSLAILAITLSACDSVPPIALPNVLPRPLPQPPAPRVDNSRLPTGEAVQQANALLQRGQRRDAAKAYFNAAQQYSSPDRERLILQAAELAVLESDRDLTQIYLSALGQRLNTVNMARYRYIQGQLALLDASHKEALRLLPKNVKGLPSGLQQKIMNARMRAAQSSGDRVVLATELVIQESRLKQKYQIKLNHERIWNQLNLLSEARLGEVRGSSPHPIMRGWLDLNYLKRISSNDSQQLNRNIKRWQRNFPRHPGNDRANKMIRHIKVTPYRVDKPVPIKPVPIKPVAVKPIPVPRQKPVKPVLPVTKPKPIMGRATPPLPRSVKQVVAILPLTGSLSAVGKSLLSGIKKAQRDYASDIKIKVYDSNSGDINAIYGKAISAGNVDFVIGPFNKVKIAQLSRTSALPVNTLGLNYMGNVKAPTGLYQFGLLPEDETTQVAHQLLAQGHKKVAIVAP</sequence>
<comment type="caution">
    <text evidence="3">The sequence shown here is derived from an EMBL/GenBank/DDBJ whole genome shotgun (WGS) entry which is preliminary data.</text>
</comment>
<dbReference type="Gene3D" id="3.40.50.2300">
    <property type="match status" value="1"/>
</dbReference>
<accession>A0A7V2WUC0</accession>
<dbReference type="Proteomes" id="UP000885750">
    <property type="component" value="Unassembled WGS sequence"/>
</dbReference>
<dbReference type="InterPro" id="IPR007443">
    <property type="entry name" value="LpoA"/>
</dbReference>
<evidence type="ECO:0000256" key="2">
    <source>
        <dbReference type="SAM" id="SignalP"/>
    </source>
</evidence>
<dbReference type="GO" id="GO:0030234">
    <property type="term" value="F:enzyme regulator activity"/>
    <property type="evidence" value="ECO:0007669"/>
    <property type="project" value="TreeGrafter"/>
</dbReference>
<organism evidence="3">
    <name type="scientific">Leucothrix mucor</name>
    <dbReference type="NCBI Taxonomy" id="45248"/>
    <lineage>
        <taxon>Bacteria</taxon>
        <taxon>Pseudomonadati</taxon>
        <taxon>Pseudomonadota</taxon>
        <taxon>Gammaproteobacteria</taxon>
        <taxon>Thiotrichales</taxon>
        <taxon>Thiotrichaceae</taxon>
        <taxon>Leucothrix</taxon>
    </lineage>
</organism>
<keyword evidence="2" id="KW-0732">Signal</keyword>
<dbReference type="InterPro" id="IPR028082">
    <property type="entry name" value="Peripla_BP_I"/>
</dbReference>
<evidence type="ECO:0008006" key="4">
    <source>
        <dbReference type="Google" id="ProtNLM"/>
    </source>
</evidence>
<evidence type="ECO:0000256" key="1">
    <source>
        <dbReference type="ARBA" id="ARBA00023136"/>
    </source>
</evidence>
<dbReference type="AlphaFoldDB" id="A0A7V2WUC0"/>
<dbReference type="EMBL" id="DRMS01000072">
    <property type="protein sequence ID" value="HFC91537.1"/>
    <property type="molecule type" value="Genomic_DNA"/>
</dbReference>
<evidence type="ECO:0000313" key="3">
    <source>
        <dbReference type="EMBL" id="HFC91537.1"/>
    </source>
</evidence>